<dbReference type="Proteomes" id="UP001281761">
    <property type="component" value="Unassembled WGS sequence"/>
</dbReference>
<feature type="chain" id="PRO_5045121436" evidence="1">
    <location>
        <begin position="17"/>
        <end position="1082"/>
    </location>
</feature>
<dbReference type="InterPro" id="IPR011050">
    <property type="entry name" value="Pectin_lyase_fold/virulence"/>
</dbReference>
<keyword evidence="3" id="KW-1185">Reference proteome</keyword>
<protein>
    <submittedName>
        <fullName evidence="2">Uncharacterized protein</fullName>
    </submittedName>
</protein>
<keyword evidence="1" id="KW-0732">Signal</keyword>
<organism evidence="2 3">
    <name type="scientific">Blattamonas nauphoetae</name>
    <dbReference type="NCBI Taxonomy" id="2049346"/>
    <lineage>
        <taxon>Eukaryota</taxon>
        <taxon>Metamonada</taxon>
        <taxon>Preaxostyla</taxon>
        <taxon>Oxymonadida</taxon>
        <taxon>Blattamonas</taxon>
    </lineage>
</organism>
<reference evidence="2 3" key="1">
    <citation type="journal article" date="2022" name="bioRxiv">
        <title>Genomics of Preaxostyla Flagellates Illuminates Evolutionary Transitions and the Path Towards Mitochondrial Loss.</title>
        <authorList>
            <person name="Novak L.V.F."/>
            <person name="Treitli S.C."/>
            <person name="Pyrih J."/>
            <person name="Halakuc P."/>
            <person name="Pipaliya S.V."/>
            <person name="Vacek V."/>
            <person name="Brzon O."/>
            <person name="Soukal P."/>
            <person name="Eme L."/>
            <person name="Dacks J.B."/>
            <person name="Karnkowska A."/>
            <person name="Elias M."/>
            <person name="Hampl V."/>
        </authorList>
    </citation>
    <scope>NUCLEOTIDE SEQUENCE [LARGE SCALE GENOMIC DNA]</scope>
    <source>
        <strain evidence="2">NAU3</strain>
        <tissue evidence="2">Gut</tissue>
    </source>
</reference>
<evidence type="ECO:0000313" key="2">
    <source>
        <dbReference type="EMBL" id="KAK2945228.1"/>
    </source>
</evidence>
<dbReference type="EMBL" id="JARBJD010000268">
    <property type="protein sequence ID" value="KAK2945228.1"/>
    <property type="molecule type" value="Genomic_DNA"/>
</dbReference>
<evidence type="ECO:0000313" key="3">
    <source>
        <dbReference type="Proteomes" id="UP001281761"/>
    </source>
</evidence>
<comment type="caution">
    <text evidence="2">The sequence shown here is derived from an EMBL/GenBank/DDBJ whole genome shotgun (WGS) entry which is preliminary data.</text>
</comment>
<sequence>MIIIITLLRFAHPLDAVRRDFKTGFAEQSNRNWNDRTSEQTVIQFESGWFSTESFEIISCRMDLRGNMTRLSIAEENPKSLITSLKPNTVHDSNVGNPPKLWLLDVQNSTLWMTSWCLDVEQAGCSACVISSSDLTIVESEIISNMECSPFIVTGDLDGHGCQIQIMRSSHKSTSNLVLPLVGTSQHPHLNPIGLQMKNDDMSDNESHQHLSISGVGLSMTNQHFQLGTGPLFTFHSRPVFDCSMDVETSLLESSLVNMSCSSSFPLGQQLFGSELCQRVVGSCVQKSTNHDSGTGMMSPNLGGNVMCLNTSFSSCIRQSNRVYDYSFQNRTQSTLGRFAIDFNSEATSVIFTLCTFKDMSASVTVDPDINGTGAWISFGGGAAISLSQTSSSLAITSCFFHNCRCLLEDDMGGAVFFGTLTNDPGPISVTGSSFTDCYLDFQTKFNSAGSLSVRRVQSALIDHCFFDSSYASTDGALYISSEDVTVAYCSFVNCSAEHHSGALTLYTAVALSLFSCVFRECSSTNDPSGKDVYFSYNASSQITPDMFHFCDSTSGEDNVYFKEDKQSDNTLIPQISSTPTINSVSVSRNGDKATVTVESDQEISGTMGVLLNGSIVPRLVHVVFGTQSTKSTIGTVVVTSGKNGVLPSATYKHHKTALATAQFFQPTVRRAAATLNDLTTTTIVLRGTHLGRGSYSMLVENGGSELNITLSWSEWTTALTATAPLSPESAEWRLKWATEYEVTKVLWIPEDEPTEQEVAIAGKVTFTTPPEPPALTSFLLDRYDEQKKVVYFNLTGMRLDPKATYKVGLSASASVNHTIDMKYSTTNGKWEGSAVLYPSFDAKLMYGKKYTVYSFRSGTDPIELPRDTLQDIEIIPEPARLTRIWTAASQYRLTLNLTTRVLTPGSDYLMEVSGTPRESGSNEEHNTTFTVTAQQATYTSDYVTVYPFADNRLRYGHDYVVKEMKRKSDNSDVLIENSTTVISMPTEPLRLTGFKVSHYDSEMKTVTFVMEGRALDQTKSYYVSLKASPKYPSIDMDYNQTNGKWEGSAVLYPSTEAKLVYGKKYSFGNFGVSYEYSDPYN</sequence>
<proteinExistence type="predicted"/>
<gene>
    <name evidence="2" type="ORF">BLNAU_19868</name>
</gene>
<accession>A0ABQ9X0W8</accession>
<name>A0ABQ9X0W8_9EUKA</name>
<feature type="signal peptide" evidence="1">
    <location>
        <begin position="1"/>
        <end position="16"/>
    </location>
</feature>
<dbReference type="SUPFAM" id="SSF51126">
    <property type="entry name" value="Pectin lyase-like"/>
    <property type="match status" value="1"/>
</dbReference>
<evidence type="ECO:0000256" key="1">
    <source>
        <dbReference type="SAM" id="SignalP"/>
    </source>
</evidence>